<feature type="non-terminal residue" evidence="1">
    <location>
        <position position="144"/>
    </location>
</feature>
<dbReference type="Proteomes" id="UP000285301">
    <property type="component" value="Unassembled WGS sequence"/>
</dbReference>
<comment type="caution">
    <text evidence="1">The sequence shown here is derived from an EMBL/GenBank/DDBJ whole genome shotgun (WGS) entry which is preliminary data.</text>
</comment>
<reference evidence="1 2" key="1">
    <citation type="journal article" date="2018" name="Gigascience">
        <title>Genomes of trombidid mites reveal novel predicted allergens and laterally-transferred genes associated with secondary metabolism.</title>
        <authorList>
            <person name="Dong X."/>
            <person name="Chaisiri K."/>
            <person name="Xia D."/>
            <person name="Armstrong S.D."/>
            <person name="Fang Y."/>
            <person name="Donnelly M.J."/>
            <person name="Kadowaki T."/>
            <person name="McGarry J.W."/>
            <person name="Darby A.C."/>
            <person name="Makepeace B.L."/>
        </authorList>
    </citation>
    <scope>NUCLEOTIDE SEQUENCE [LARGE SCALE GENOMIC DNA]</scope>
    <source>
        <strain evidence="1">UoL-WK</strain>
    </source>
</reference>
<keyword evidence="2" id="KW-1185">Reference proteome</keyword>
<evidence type="ECO:0000313" key="1">
    <source>
        <dbReference type="EMBL" id="RWS01983.1"/>
    </source>
</evidence>
<dbReference type="EMBL" id="NCKU01008328">
    <property type="protein sequence ID" value="RWS01983.1"/>
    <property type="molecule type" value="Genomic_DNA"/>
</dbReference>
<evidence type="ECO:0000313" key="2">
    <source>
        <dbReference type="Proteomes" id="UP000285301"/>
    </source>
</evidence>
<sequence length="144" mass="16710">MRLRKRNGELTFDYRCHRTINGVSHNKHKSALCNSWFERSRFGVDKILTLSYMFANGMTKYKDIIRETSTDVTTGMETVADWLSYCRETRQGQIGGHGVVVEIDKAKIGKRKYHRGRLVEDKCWKPSSPWRPFSVGDSSRTSRC</sequence>
<accession>A0A3S3NLU5</accession>
<proteinExistence type="predicted"/>
<dbReference type="AlphaFoldDB" id="A0A3S3NLU5"/>
<gene>
    <name evidence="1" type="ORF">B4U79_05539</name>
</gene>
<dbReference type="OrthoDB" id="6515189at2759"/>
<protein>
    <submittedName>
        <fullName evidence="1">Uncharacterized protein</fullName>
    </submittedName>
</protein>
<name>A0A3S3NLU5_9ACAR</name>
<organism evidence="1 2">
    <name type="scientific">Dinothrombium tinctorium</name>
    <dbReference type="NCBI Taxonomy" id="1965070"/>
    <lineage>
        <taxon>Eukaryota</taxon>
        <taxon>Metazoa</taxon>
        <taxon>Ecdysozoa</taxon>
        <taxon>Arthropoda</taxon>
        <taxon>Chelicerata</taxon>
        <taxon>Arachnida</taxon>
        <taxon>Acari</taxon>
        <taxon>Acariformes</taxon>
        <taxon>Trombidiformes</taxon>
        <taxon>Prostigmata</taxon>
        <taxon>Anystina</taxon>
        <taxon>Parasitengona</taxon>
        <taxon>Trombidioidea</taxon>
        <taxon>Trombidiidae</taxon>
        <taxon>Dinothrombium</taxon>
    </lineage>
</organism>